<evidence type="ECO:0000313" key="2">
    <source>
        <dbReference type="EMBL" id="GEP43694.1"/>
    </source>
</evidence>
<gene>
    <name evidence="2" type="ORF">BGE01nite_29850</name>
</gene>
<dbReference type="Gene3D" id="1.20.1260.10">
    <property type="match status" value="1"/>
</dbReference>
<evidence type="ECO:0000313" key="3">
    <source>
        <dbReference type="Proteomes" id="UP000321577"/>
    </source>
</evidence>
<dbReference type="Proteomes" id="UP000321577">
    <property type="component" value="Unassembled WGS sequence"/>
</dbReference>
<proteinExistence type="predicted"/>
<reference evidence="2 3" key="1">
    <citation type="submission" date="2019-07" db="EMBL/GenBank/DDBJ databases">
        <title>Whole genome shotgun sequence of Brevifollis gellanilyticus NBRC 108608.</title>
        <authorList>
            <person name="Hosoyama A."/>
            <person name="Uohara A."/>
            <person name="Ohji S."/>
            <person name="Ichikawa N."/>
        </authorList>
    </citation>
    <scope>NUCLEOTIDE SEQUENCE [LARGE SCALE GENOMIC DNA]</scope>
    <source>
        <strain evidence="2 3">NBRC 108608</strain>
    </source>
</reference>
<dbReference type="InterPro" id="IPR025419">
    <property type="entry name" value="DUF4142"/>
</dbReference>
<dbReference type="Pfam" id="PF13628">
    <property type="entry name" value="DUF4142"/>
    <property type="match status" value="1"/>
</dbReference>
<protein>
    <recommendedName>
        <fullName evidence="1">DUF4142 domain-containing protein</fullName>
    </recommendedName>
</protein>
<keyword evidence="3" id="KW-1185">Reference proteome</keyword>
<dbReference type="PANTHER" id="PTHR38593:SF1">
    <property type="entry name" value="BLR2558 PROTEIN"/>
    <property type="match status" value="1"/>
</dbReference>
<dbReference type="InterPro" id="IPR012347">
    <property type="entry name" value="Ferritin-like"/>
</dbReference>
<dbReference type="EMBL" id="BKAG01000020">
    <property type="protein sequence ID" value="GEP43694.1"/>
    <property type="molecule type" value="Genomic_DNA"/>
</dbReference>
<evidence type="ECO:0000259" key="1">
    <source>
        <dbReference type="Pfam" id="PF13628"/>
    </source>
</evidence>
<feature type="domain" description="DUF4142" evidence="1">
    <location>
        <begin position="31"/>
        <end position="163"/>
    </location>
</feature>
<dbReference type="AlphaFoldDB" id="A0A512MAD0"/>
<accession>A0A512MAD0</accession>
<sequence>MTALLLTFGVMLLVSQNLQGEDKSRLLSSRDGEIVRHEAGAGAAAIKVGELGAQKAQSHHIRLYAATMVTEQTKLDTDLQLLAAHKEFELPATLPSPNGDGLRKLEKAEGLEFDRLFLAEVENSHQQRVSKLEEAARNAQDVDLKRWAENTIQMLRAQHSQLHGLGTGIVATAGPASYSSAPAVGAGYYR</sequence>
<dbReference type="PANTHER" id="PTHR38593">
    <property type="entry name" value="BLR2558 PROTEIN"/>
    <property type="match status" value="1"/>
</dbReference>
<comment type="caution">
    <text evidence="2">The sequence shown here is derived from an EMBL/GenBank/DDBJ whole genome shotgun (WGS) entry which is preliminary data.</text>
</comment>
<organism evidence="2 3">
    <name type="scientific">Brevifollis gellanilyticus</name>
    <dbReference type="NCBI Taxonomy" id="748831"/>
    <lineage>
        <taxon>Bacteria</taxon>
        <taxon>Pseudomonadati</taxon>
        <taxon>Verrucomicrobiota</taxon>
        <taxon>Verrucomicrobiia</taxon>
        <taxon>Verrucomicrobiales</taxon>
        <taxon>Verrucomicrobiaceae</taxon>
    </lineage>
</organism>
<name>A0A512MAD0_9BACT</name>